<reference evidence="2 3" key="1">
    <citation type="journal article" date="2022" name="Front. Cell. Infect. Microbiol.">
        <title>The Genomes of Two Strains of Taenia crassiceps the Animal Model for the Study of Human Cysticercosis.</title>
        <authorList>
            <person name="Bobes R.J."/>
            <person name="Estrada K."/>
            <person name="Rios-Valencia D.G."/>
            <person name="Calderon-Gallegos A."/>
            <person name="de la Torre P."/>
            <person name="Carrero J.C."/>
            <person name="Sanchez-Flores A."/>
            <person name="Laclette J.P."/>
        </authorList>
    </citation>
    <scope>NUCLEOTIDE SEQUENCE [LARGE SCALE GENOMIC DNA]</scope>
    <source>
        <strain evidence="2">WFUcys</strain>
    </source>
</reference>
<organism evidence="2 3">
    <name type="scientific">Taenia crassiceps</name>
    <dbReference type="NCBI Taxonomy" id="6207"/>
    <lineage>
        <taxon>Eukaryota</taxon>
        <taxon>Metazoa</taxon>
        <taxon>Spiralia</taxon>
        <taxon>Lophotrochozoa</taxon>
        <taxon>Platyhelminthes</taxon>
        <taxon>Cestoda</taxon>
        <taxon>Eucestoda</taxon>
        <taxon>Cyclophyllidea</taxon>
        <taxon>Taeniidae</taxon>
        <taxon>Taenia</taxon>
    </lineage>
</organism>
<protein>
    <submittedName>
        <fullName evidence="2">Uncharacterized protein</fullName>
    </submittedName>
</protein>
<keyword evidence="3" id="KW-1185">Reference proteome</keyword>
<evidence type="ECO:0000313" key="3">
    <source>
        <dbReference type="Proteomes" id="UP001651158"/>
    </source>
</evidence>
<reference evidence="2" key="2">
    <citation type="submission" date="2024-12" db="EMBL/GenBank/DDBJ databases">
        <authorList>
            <person name="Estrada K."/>
            <person name="Bobes R.J."/>
            <person name="Sanchez-Flores A."/>
            <person name="Laclette J.P."/>
        </authorList>
    </citation>
    <scope>NUCLEOTIDE SEQUENCE</scope>
    <source>
        <strain evidence="2">WFUcys</strain>
        <tissue evidence="2">Peritoneal cavity of infected mice</tissue>
    </source>
</reference>
<gene>
    <name evidence="1" type="ORF">TcWFU_009440</name>
    <name evidence="2" type="ORF">TcWFU_009840</name>
</gene>
<proteinExistence type="predicted"/>
<comment type="caution">
    <text evidence="2">The sequence shown here is derived from an EMBL/GenBank/DDBJ whole genome shotgun (WGS) entry which is preliminary data.</text>
</comment>
<evidence type="ECO:0000313" key="1">
    <source>
        <dbReference type="EMBL" id="KAL5107126.1"/>
    </source>
</evidence>
<dbReference type="Proteomes" id="UP001651158">
    <property type="component" value="Unassembled WGS sequence"/>
</dbReference>
<accession>A0ABR4QC59</accession>
<name>A0ABR4QC59_9CEST</name>
<evidence type="ECO:0000313" key="2">
    <source>
        <dbReference type="EMBL" id="KAL5107152.1"/>
    </source>
</evidence>
<sequence>MTPSTLPCPIPTHSTHASTFFLPLPICPCLPLTAFSPQTTSRCHAQAHTITCMENQTSTKVEVEVGAGMGAEMRVGVGVDVDATTEEAILAAKSFQLSVLSSQLPAPSSQLPALSCQMSTDTSCCETGAVATLITVE</sequence>
<dbReference type="EMBL" id="JAKROA010000005">
    <property type="protein sequence ID" value="KAL5107152.1"/>
    <property type="molecule type" value="Genomic_DNA"/>
</dbReference>
<dbReference type="EMBL" id="JAKROA010000005">
    <property type="protein sequence ID" value="KAL5107126.1"/>
    <property type="molecule type" value="Genomic_DNA"/>
</dbReference>